<dbReference type="EnsemblMetazoa" id="GPPI041159-RA">
    <property type="protein sequence ID" value="GPPI041159-PA"/>
    <property type="gene ID" value="GPPI041159"/>
</dbReference>
<keyword evidence="1" id="KW-0812">Transmembrane</keyword>
<proteinExistence type="predicted"/>
<evidence type="ECO:0000313" key="2">
    <source>
        <dbReference type="EnsemblMetazoa" id="GPPI041159-PA"/>
    </source>
</evidence>
<keyword evidence="3" id="KW-1185">Reference proteome</keyword>
<keyword evidence="1" id="KW-0472">Membrane</keyword>
<reference evidence="2" key="2">
    <citation type="submission" date="2020-05" db="UniProtKB">
        <authorList>
            <consortium name="EnsemblMetazoa"/>
        </authorList>
    </citation>
    <scope>IDENTIFICATION</scope>
    <source>
        <strain evidence="2">IAEA</strain>
    </source>
</reference>
<feature type="transmembrane region" description="Helical" evidence="1">
    <location>
        <begin position="46"/>
        <end position="65"/>
    </location>
</feature>
<evidence type="ECO:0000313" key="3">
    <source>
        <dbReference type="Proteomes" id="UP000092460"/>
    </source>
</evidence>
<dbReference type="AlphaFoldDB" id="A0A1B0BUU6"/>
<dbReference type="VEuPathDB" id="VectorBase:GPPI041159"/>
<dbReference type="EMBL" id="JXJN01020928">
    <property type="status" value="NOT_ANNOTATED_CDS"/>
    <property type="molecule type" value="Genomic_DNA"/>
</dbReference>
<evidence type="ECO:0000256" key="1">
    <source>
        <dbReference type="SAM" id="Phobius"/>
    </source>
</evidence>
<sequence>MDKGAVGLQLLLLPLSEQRELCKPASLHRTDVNDFLYEGIPDVKVSLSLSLALVAVIAALVVVTIEWQKKK</sequence>
<keyword evidence="1" id="KW-1133">Transmembrane helix</keyword>
<dbReference type="Proteomes" id="UP000092460">
    <property type="component" value="Unassembled WGS sequence"/>
</dbReference>
<organism evidence="2 3">
    <name type="scientific">Glossina palpalis gambiensis</name>
    <dbReference type="NCBI Taxonomy" id="67801"/>
    <lineage>
        <taxon>Eukaryota</taxon>
        <taxon>Metazoa</taxon>
        <taxon>Ecdysozoa</taxon>
        <taxon>Arthropoda</taxon>
        <taxon>Hexapoda</taxon>
        <taxon>Insecta</taxon>
        <taxon>Pterygota</taxon>
        <taxon>Neoptera</taxon>
        <taxon>Endopterygota</taxon>
        <taxon>Diptera</taxon>
        <taxon>Brachycera</taxon>
        <taxon>Muscomorpha</taxon>
        <taxon>Hippoboscoidea</taxon>
        <taxon>Glossinidae</taxon>
        <taxon>Glossina</taxon>
    </lineage>
</organism>
<name>A0A1B0BUU6_9MUSC</name>
<accession>A0A1B0BUU6</accession>
<protein>
    <submittedName>
        <fullName evidence="2">Uncharacterized protein</fullName>
    </submittedName>
</protein>
<reference evidence="3" key="1">
    <citation type="submission" date="2015-01" db="EMBL/GenBank/DDBJ databases">
        <authorList>
            <person name="Aksoy S."/>
            <person name="Warren W."/>
            <person name="Wilson R.K."/>
        </authorList>
    </citation>
    <scope>NUCLEOTIDE SEQUENCE [LARGE SCALE GENOMIC DNA]</scope>
    <source>
        <strain evidence="3">IAEA</strain>
    </source>
</reference>